<dbReference type="Pfam" id="PF00589">
    <property type="entry name" value="Phage_integrase"/>
    <property type="match status" value="1"/>
</dbReference>
<dbReference type="OrthoDB" id="1493636at2"/>
<dbReference type="InterPro" id="IPR010998">
    <property type="entry name" value="Integrase_recombinase_N"/>
</dbReference>
<dbReference type="InterPro" id="IPR025269">
    <property type="entry name" value="SAM-like_dom"/>
</dbReference>
<accession>A0A1R3XJ07</accession>
<dbReference type="Gene3D" id="1.10.443.10">
    <property type="entry name" value="Intergrase catalytic core"/>
    <property type="match status" value="1"/>
</dbReference>
<dbReference type="PANTHER" id="PTHR30349:SF64">
    <property type="entry name" value="PROPHAGE INTEGRASE INTD-RELATED"/>
    <property type="match status" value="1"/>
</dbReference>
<feature type="domain" description="Tyr recombinase" evidence="4">
    <location>
        <begin position="239"/>
        <end position="438"/>
    </location>
</feature>
<dbReference type="GO" id="GO:0006310">
    <property type="term" value="P:DNA recombination"/>
    <property type="evidence" value="ECO:0007669"/>
    <property type="project" value="UniProtKB-KW"/>
</dbReference>
<name>A0A1R3XJ07_9BACT</name>
<dbReference type="RefSeq" id="WP_076669450.1">
    <property type="nucleotide sequence ID" value="NZ_FTPP01000002.1"/>
</dbReference>
<dbReference type="InterPro" id="IPR011010">
    <property type="entry name" value="DNA_brk_join_enz"/>
</dbReference>
<keyword evidence="6" id="KW-1185">Reference proteome</keyword>
<dbReference type="InterPro" id="IPR050090">
    <property type="entry name" value="Tyrosine_recombinase_XerCD"/>
</dbReference>
<dbReference type="InterPro" id="IPR002104">
    <property type="entry name" value="Integrase_catalytic"/>
</dbReference>
<proteinExistence type="inferred from homology"/>
<comment type="similarity">
    <text evidence="1">Belongs to the 'phage' integrase family.</text>
</comment>
<evidence type="ECO:0000256" key="1">
    <source>
        <dbReference type="ARBA" id="ARBA00008857"/>
    </source>
</evidence>
<dbReference type="EMBL" id="FTPP01000002">
    <property type="protein sequence ID" value="SIT91589.1"/>
    <property type="molecule type" value="Genomic_DNA"/>
</dbReference>
<dbReference type="STRING" id="1317125.SAMN05444128_2628"/>
<evidence type="ECO:0000256" key="2">
    <source>
        <dbReference type="ARBA" id="ARBA00023125"/>
    </source>
</evidence>
<dbReference type="InterPro" id="IPR013762">
    <property type="entry name" value="Integrase-like_cat_sf"/>
</dbReference>
<dbReference type="PANTHER" id="PTHR30349">
    <property type="entry name" value="PHAGE INTEGRASE-RELATED"/>
    <property type="match status" value="1"/>
</dbReference>
<keyword evidence="3" id="KW-0233">DNA recombination</keyword>
<dbReference type="GO" id="GO:0003677">
    <property type="term" value="F:DNA binding"/>
    <property type="evidence" value="ECO:0007669"/>
    <property type="project" value="UniProtKB-KW"/>
</dbReference>
<dbReference type="GO" id="GO:0015074">
    <property type="term" value="P:DNA integration"/>
    <property type="evidence" value="ECO:0007669"/>
    <property type="project" value="InterPro"/>
</dbReference>
<evidence type="ECO:0000259" key="4">
    <source>
        <dbReference type="PROSITE" id="PS51898"/>
    </source>
</evidence>
<dbReference type="SUPFAM" id="SSF56349">
    <property type="entry name" value="DNA breaking-rejoining enzymes"/>
    <property type="match status" value="1"/>
</dbReference>
<keyword evidence="2" id="KW-0238">DNA-binding</keyword>
<evidence type="ECO:0000313" key="5">
    <source>
        <dbReference type="EMBL" id="SIT91589.1"/>
    </source>
</evidence>
<gene>
    <name evidence="5" type="ORF">SAMN05444128_2628</name>
</gene>
<organism evidence="5 6">
    <name type="scientific">Pontibacter indicus</name>
    <dbReference type="NCBI Taxonomy" id="1317125"/>
    <lineage>
        <taxon>Bacteria</taxon>
        <taxon>Pseudomonadati</taxon>
        <taxon>Bacteroidota</taxon>
        <taxon>Cytophagia</taxon>
        <taxon>Cytophagales</taxon>
        <taxon>Hymenobacteraceae</taxon>
        <taxon>Pontibacter</taxon>
    </lineage>
</organism>
<reference evidence="6" key="1">
    <citation type="submission" date="2017-01" db="EMBL/GenBank/DDBJ databases">
        <authorList>
            <person name="Varghese N."/>
            <person name="Submissions S."/>
        </authorList>
    </citation>
    <scope>NUCLEOTIDE SEQUENCE [LARGE SCALE GENOMIC DNA]</scope>
    <source>
        <strain evidence="6">LP100</strain>
    </source>
</reference>
<sequence>MNINFYLKGKASKGGTTLTKKAKQSIRTTIELRMRYEGQPFVYGTKIHATGSEWDEKRQRFKPQSLKVHHNEHLEHLAKEIEGLYIQNKTKGISLTRQQFRDQVQRHLNKSTKEKTFFDYLKQDYTEAKHLTASPRERIKKSTVTKYICAVKHLEIYQNVRRAELTFDSMTKDFYNDFVSYFTYEYFYTKKDKTIVGLDDSTIGCTVKNLKAFLSWAEQEGLHSNTAYKRFKVMKAEKEQIITLNDDEYKQLLDVNLGDDEKLQQVREIFVLGIAVGARVSDLLALKQKNIVYKGGDSFIEYIPEKTIKHRSKSLSVPIFDNEALAVIKKYEGQNENLLPKISQQDFNKLIKVIGRRAQITDKTNKTKTKGGREVIVDVLPKWQMLTSHCMRRTFITRALKAGLSIQLVMECSGHTDYKSFQRYIDFSNSKDKADAFKKCADKSTVMKVA</sequence>
<dbReference type="Pfam" id="PF13102">
    <property type="entry name" value="Phage_int_SAM_5"/>
    <property type="match status" value="1"/>
</dbReference>
<dbReference type="AlphaFoldDB" id="A0A1R3XJ07"/>
<evidence type="ECO:0000313" key="6">
    <source>
        <dbReference type="Proteomes" id="UP000187181"/>
    </source>
</evidence>
<protein>
    <submittedName>
        <fullName evidence="5">Site-specific recombinase XerD</fullName>
    </submittedName>
</protein>
<evidence type="ECO:0000256" key="3">
    <source>
        <dbReference type="ARBA" id="ARBA00023172"/>
    </source>
</evidence>
<dbReference type="PROSITE" id="PS51898">
    <property type="entry name" value="TYR_RECOMBINASE"/>
    <property type="match status" value="1"/>
</dbReference>
<dbReference type="Proteomes" id="UP000187181">
    <property type="component" value="Unassembled WGS sequence"/>
</dbReference>
<dbReference type="Gene3D" id="1.10.150.130">
    <property type="match status" value="1"/>
</dbReference>